<dbReference type="Proteomes" id="UP000799755">
    <property type="component" value="Unassembled WGS sequence"/>
</dbReference>
<keyword evidence="2" id="KW-1185">Reference proteome</keyword>
<gene>
    <name evidence="1" type="ORF">BDR25DRAFT_307330</name>
</gene>
<protein>
    <submittedName>
        <fullName evidence="1">Uncharacterized protein</fullName>
    </submittedName>
</protein>
<evidence type="ECO:0000313" key="2">
    <source>
        <dbReference type="Proteomes" id="UP000799755"/>
    </source>
</evidence>
<organism evidence="1 2">
    <name type="scientific">Lindgomyces ingoldianus</name>
    <dbReference type="NCBI Taxonomy" id="673940"/>
    <lineage>
        <taxon>Eukaryota</taxon>
        <taxon>Fungi</taxon>
        <taxon>Dikarya</taxon>
        <taxon>Ascomycota</taxon>
        <taxon>Pezizomycotina</taxon>
        <taxon>Dothideomycetes</taxon>
        <taxon>Pleosporomycetidae</taxon>
        <taxon>Pleosporales</taxon>
        <taxon>Lindgomycetaceae</taxon>
        <taxon>Lindgomyces</taxon>
    </lineage>
</organism>
<proteinExistence type="predicted"/>
<name>A0ACB6QBN9_9PLEO</name>
<reference evidence="1" key="1">
    <citation type="journal article" date="2020" name="Stud. Mycol.">
        <title>101 Dothideomycetes genomes: a test case for predicting lifestyles and emergence of pathogens.</title>
        <authorList>
            <person name="Haridas S."/>
            <person name="Albert R."/>
            <person name="Binder M."/>
            <person name="Bloem J."/>
            <person name="Labutti K."/>
            <person name="Salamov A."/>
            <person name="Andreopoulos B."/>
            <person name="Baker S."/>
            <person name="Barry K."/>
            <person name="Bills G."/>
            <person name="Bluhm B."/>
            <person name="Cannon C."/>
            <person name="Castanera R."/>
            <person name="Culley D."/>
            <person name="Daum C."/>
            <person name="Ezra D."/>
            <person name="Gonzalez J."/>
            <person name="Henrissat B."/>
            <person name="Kuo A."/>
            <person name="Liang C."/>
            <person name="Lipzen A."/>
            <person name="Lutzoni F."/>
            <person name="Magnuson J."/>
            <person name="Mondo S."/>
            <person name="Nolan M."/>
            <person name="Ohm R."/>
            <person name="Pangilinan J."/>
            <person name="Park H.-J."/>
            <person name="Ramirez L."/>
            <person name="Alfaro M."/>
            <person name="Sun H."/>
            <person name="Tritt A."/>
            <person name="Yoshinaga Y."/>
            <person name="Zwiers L.-H."/>
            <person name="Turgeon B."/>
            <person name="Goodwin S."/>
            <person name="Spatafora J."/>
            <person name="Crous P."/>
            <person name="Grigoriev I."/>
        </authorList>
    </citation>
    <scope>NUCLEOTIDE SEQUENCE</scope>
    <source>
        <strain evidence="1">ATCC 200398</strain>
    </source>
</reference>
<accession>A0ACB6QBN9</accession>
<comment type="caution">
    <text evidence="1">The sequence shown here is derived from an EMBL/GenBank/DDBJ whole genome shotgun (WGS) entry which is preliminary data.</text>
</comment>
<sequence>MPSSSIAKLLTLIFLLAAPASAPVTRCPRKSGTESRESSLCSSIVAVTASGEDADIVCEDGSDPEPA</sequence>
<evidence type="ECO:0000313" key="1">
    <source>
        <dbReference type="EMBL" id="KAF2464358.1"/>
    </source>
</evidence>
<dbReference type="EMBL" id="MU003538">
    <property type="protein sequence ID" value="KAF2464358.1"/>
    <property type="molecule type" value="Genomic_DNA"/>
</dbReference>